<organism evidence="1 2">
    <name type="scientific">Dreissena polymorpha</name>
    <name type="common">Zebra mussel</name>
    <name type="synonym">Mytilus polymorpha</name>
    <dbReference type="NCBI Taxonomy" id="45954"/>
    <lineage>
        <taxon>Eukaryota</taxon>
        <taxon>Metazoa</taxon>
        <taxon>Spiralia</taxon>
        <taxon>Lophotrochozoa</taxon>
        <taxon>Mollusca</taxon>
        <taxon>Bivalvia</taxon>
        <taxon>Autobranchia</taxon>
        <taxon>Heteroconchia</taxon>
        <taxon>Euheterodonta</taxon>
        <taxon>Imparidentia</taxon>
        <taxon>Neoheterodontei</taxon>
        <taxon>Myida</taxon>
        <taxon>Dreissenoidea</taxon>
        <taxon>Dreissenidae</taxon>
        <taxon>Dreissena</taxon>
    </lineage>
</organism>
<evidence type="ECO:0000313" key="1">
    <source>
        <dbReference type="EMBL" id="KAH3715328.1"/>
    </source>
</evidence>
<dbReference type="Proteomes" id="UP000828390">
    <property type="component" value="Unassembled WGS sequence"/>
</dbReference>
<gene>
    <name evidence="1" type="ORF">DPMN_058034</name>
</gene>
<reference evidence="1" key="2">
    <citation type="submission" date="2020-11" db="EMBL/GenBank/DDBJ databases">
        <authorList>
            <person name="McCartney M.A."/>
            <person name="Auch B."/>
            <person name="Kono T."/>
            <person name="Mallez S."/>
            <person name="Becker A."/>
            <person name="Gohl D.M."/>
            <person name="Silverstein K.A.T."/>
            <person name="Koren S."/>
            <person name="Bechman K.B."/>
            <person name="Herman A."/>
            <person name="Abrahante J.E."/>
            <person name="Garbe J."/>
        </authorList>
    </citation>
    <scope>NUCLEOTIDE SEQUENCE</scope>
    <source>
        <strain evidence="1">Duluth1</strain>
        <tissue evidence="1">Whole animal</tissue>
    </source>
</reference>
<reference evidence="1" key="1">
    <citation type="journal article" date="2019" name="bioRxiv">
        <title>The Genome of the Zebra Mussel, Dreissena polymorpha: A Resource for Invasive Species Research.</title>
        <authorList>
            <person name="McCartney M.A."/>
            <person name="Auch B."/>
            <person name="Kono T."/>
            <person name="Mallez S."/>
            <person name="Zhang Y."/>
            <person name="Obille A."/>
            <person name="Becker A."/>
            <person name="Abrahante J.E."/>
            <person name="Garbe J."/>
            <person name="Badalamenti J.P."/>
            <person name="Herman A."/>
            <person name="Mangelson H."/>
            <person name="Liachko I."/>
            <person name="Sullivan S."/>
            <person name="Sone E.D."/>
            <person name="Koren S."/>
            <person name="Silverstein K.A.T."/>
            <person name="Beckman K.B."/>
            <person name="Gohl D.M."/>
        </authorList>
    </citation>
    <scope>NUCLEOTIDE SEQUENCE</scope>
    <source>
        <strain evidence="1">Duluth1</strain>
        <tissue evidence="1">Whole animal</tissue>
    </source>
</reference>
<dbReference type="AlphaFoldDB" id="A0A9D4C107"/>
<evidence type="ECO:0000313" key="2">
    <source>
        <dbReference type="Proteomes" id="UP000828390"/>
    </source>
</evidence>
<keyword evidence="2" id="KW-1185">Reference proteome</keyword>
<dbReference type="EMBL" id="JAIWYP010000013">
    <property type="protein sequence ID" value="KAH3715328.1"/>
    <property type="molecule type" value="Genomic_DNA"/>
</dbReference>
<protein>
    <submittedName>
        <fullName evidence="1">Uncharacterized protein</fullName>
    </submittedName>
</protein>
<proteinExistence type="predicted"/>
<accession>A0A9D4C107</accession>
<comment type="caution">
    <text evidence="1">The sequence shown here is derived from an EMBL/GenBank/DDBJ whole genome shotgun (WGS) entry which is preliminary data.</text>
</comment>
<name>A0A9D4C107_DREPO</name>
<sequence>MRFFPVMFFDQTVSCEDEVNESVLWALSIYKKIQTLVVEKKHVPEFFLAQMEGTKVPGKSDAFVLVMSGFLKCIIHFLENFDLPGEVWK</sequence>